<name>A0A382GNH2_9ZZZZ</name>
<feature type="non-terminal residue" evidence="1">
    <location>
        <position position="1"/>
    </location>
</feature>
<dbReference type="EMBL" id="UINC01056529">
    <property type="protein sequence ID" value="SVB76676.1"/>
    <property type="molecule type" value="Genomic_DNA"/>
</dbReference>
<reference evidence="1" key="1">
    <citation type="submission" date="2018-05" db="EMBL/GenBank/DDBJ databases">
        <authorList>
            <person name="Lanie J.A."/>
            <person name="Ng W.-L."/>
            <person name="Kazmierczak K.M."/>
            <person name="Andrzejewski T.M."/>
            <person name="Davidsen T.M."/>
            <person name="Wayne K.J."/>
            <person name="Tettelin H."/>
            <person name="Glass J.I."/>
            <person name="Rusch D."/>
            <person name="Podicherti R."/>
            <person name="Tsui H.-C.T."/>
            <person name="Winkler M.E."/>
        </authorList>
    </citation>
    <scope>NUCLEOTIDE SEQUENCE</scope>
</reference>
<proteinExistence type="predicted"/>
<accession>A0A382GNH2</accession>
<sequence length="72" mass="8521">VKHHTFEEGLKYRPDYAWPEDGAERECPKCQGTLELSENDPSYSGKPWWCYICKWQFSEEDLDNWSSTSSNQ</sequence>
<organism evidence="1">
    <name type="scientific">marine metagenome</name>
    <dbReference type="NCBI Taxonomy" id="408172"/>
    <lineage>
        <taxon>unclassified sequences</taxon>
        <taxon>metagenomes</taxon>
        <taxon>ecological metagenomes</taxon>
    </lineage>
</organism>
<dbReference type="AlphaFoldDB" id="A0A382GNH2"/>
<evidence type="ECO:0000313" key="1">
    <source>
        <dbReference type="EMBL" id="SVB76676.1"/>
    </source>
</evidence>
<gene>
    <name evidence="1" type="ORF">METZ01_LOCUS229530</name>
</gene>
<protein>
    <submittedName>
        <fullName evidence="1">Uncharacterized protein</fullName>
    </submittedName>
</protein>